<dbReference type="STRING" id="1686286.GCA_900092335_00264"/>
<dbReference type="PANTHER" id="PTHR48098">
    <property type="entry name" value="ENTEROCHELIN ESTERASE-RELATED"/>
    <property type="match status" value="1"/>
</dbReference>
<dbReference type="InterPro" id="IPR050583">
    <property type="entry name" value="Mycobacterial_A85_antigen"/>
</dbReference>
<dbReference type="SUPFAM" id="SSF53474">
    <property type="entry name" value="alpha/beta-Hydrolases"/>
    <property type="match status" value="1"/>
</dbReference>
<name>A0A540R8E9_9CORY</name>
<dbReference type="InterPro" id="IPR013207">
    <property type="entry name" value="LGFP"/>
</dbReference>
<evidence type="ECO:0000313" key="2">
    <source>
        <dbReference type="EMBL" id="TQE44020.1"/>
    </source>
</evidence>
<comment type="caution">
    <text evidence="2">The sequence shown here is derived from an EMBL/GenBank/DDBJ whole genome shotgun (WGS) entry which is preliminary data.</text>
</comment>
<dbReference type="Proteomes" id="UP000318080">
    <property type="component" value="Unassembled WGS sequence"/>
</dbReference>
<dbReference type="Gene3D" id="3.40.50.1820">
    <property type="entry name" value="alpha/beta hydrolase"/>
    <property type="match status" value="1"/>
</dbReference>
<evidence type="ECO:0000313" key="3">
    <source>
        <dbReference type="Proteomes" id="UP000318080"/>
    </source>
</evidence>
<dbReference type="GeneID" id="79851622"/>
<dbReference type="PANTHER" id="PTHR48098:SF1">
    <property type="entry name" value="DIACYLGLYCEROL ACYLTRANSFERASE_MYCOLYLTRANSFERASE AG85A"/>
    <property type="match status" value="1"/>
</dbReference>
<evidence type="ECO:0000256" key="1">
    <source>
        <dbReference type="SAM" id="MobiDB-lite"/>
    </source>
</evidence>
<sequence>MRTPSRFPSRTAQTPRALRRGIAAAALPTAIAVGVALLPGANAQSSLPNGLSSNGSSLSDAFAPSNPPQRTPISTEDHPKIEGLPEGVSVNRIEYLSPRHVKVWVKSAAMPEQEVGVQILLARDWYSQPDKTFPEVWALDGLRARDDESGWTIETNIESFYADKNVNVVMPIGGESSFYSDWQKPDNGKHYMWETFLTQELTPILKNKFRSNEQRGVIGISMGGTAAMNLAERRPDLFKFVGSFSGYLDTTTQGMPEAIQVAQMDAGGYTSTNMWGPHYSQDWVDHDPKLGIEALKDMTVYVSAGSGKDDFGTPGSVAKGPANMAGVGLEVLSRMSTQTFVDYAKKAGVPVTTKFRPSGIHNWEYWQFEMEQAFPYVADALGLSKEDRGADCTPVGDIAAATKGGIIGTCVNNEYDVADGKGKAEDFTGGTAYWSPGTGAQPLFGRINARYAEIGGPSSWLGFPTSGERKTPDGKGRFVHFEHGSIYWTAETGAWAIPGDMFTAWGAGGYETGDLKYPTAAVRQVGEGYAQDFQNGVLTRNPDKSNSVVHGAIGAKYKELNGPESALGFPKGNEKAINGGAFQEFEHGSIYWSPSTGAHVIMYGDIFNTWGANGFEQGVYGWPTEDYAQIPAGGEIQKFQHGEISQVFGAIQEKKN</sequence>
<dbReference type="InterPro" id="IPR000801">
    <property type="entry name" value="Esterase-like"/>
</dbReference>
<dbReference type="Pfam" id="PF08310">
    <property type="entry name" value="LGFP"/>
    <property type="match status" value="4"/>
</dbReference>
<feature type="compositionally biased region" description="Low complexity" evidence="1">
    <location>
        <begin position="46"/>
        <end position="59"/>
    </location>
</feature>
<proteinExistence type="predicted"/>
<keyword evidence="3" id="KW-1185">Reference proteome</keyword>
<evidence type="ECO:0008006" key="4">
    <source>
        <dbReference type="Google" id="ProtNLM"/>
    </source>
</evidence>
<gene>
    <name evidence="2" type="ORF">EJK80_04180</name>
</gene>
<feature type="region of interest" description="Disordered" evidence="1">
    <location>
        <begin position="46"/>
        <end position="84"/>
    </location>
</feature>
<accession>A0A540R8E9</accession>
<dbReference type="InterPro" id="IPR029058">
    <property type="entry name" value="AB_hydrolase_fold"/>
</dbReference>
<dbReference type="AlphaFoldDB" id="A0A540R8E9"/>
<reference evidence="2 3" key="1">
    <citation type="submission" date="2019-06" db="EMBL/GenBank/DDBJ databases">
        <title>Draft genome of C. phoceense Strain 272.</title>
        <authorList>
            <person name="Pacheco L.G.C."/>
            <person name="Barberis C.M."/>
            <person name="Almuzara M.N."/>
            <person name="Traglia G.M."/>
            <person name="Santos C.S."/>
            <person name="Rocha D.J.P.G."/>
            <person name="Aguiar E.R.G.R."/>
            <person name="Vay C.A."/>
        </authorList>
    </citation>
    <scope>NUCLEOTIDE SEQUENCE [LARGE SCALE GENOMIC DNA]</scope>
    <source>
        <strain evidence="2 3">272</strain>
    </source>
</reference>
<organism evidence="2 3">
    <name type="scientific">Corynebacterium phoceense</name>
    <dbReference type="NCBI Taxonomy" id="1686286"/>
    <lineage>
        <taxon>Bacteria</taxon>
        <taxon>Bacillati</taxon>
        <taxon>Actinomycetota</taxon>
        <taxon>Actinomycetes</taxon>
        <taxon>Mycobacteriales</taxon>
        <taxon>Corynebacteriaceae</taxon>
        <taxon>Corynebacterium</taxon>
    </lineage>
</organism>
<dbReference type="RefSeq" id="WP_066493551.1">
    <property type="nucleotide sequence ID" value="NZ_JADPQA010000001.1"/>
</dbReference>
<protein>
    <recommendedName>
        <fullName evidence="4">Esterase</fullName>
    </recommendedName>
</protein>
<dbReference type="GO" id="GO:0016747">
    <property type="term" value="F:acyltransferase activity, transferring groups other than amino-acyl groups"/>
    <property type="evidence" value="ECO:0007669"/>
    <property type="project" value="TreeGrafter"/>
</dbReference>
<dbReference type="EMBL" id="VHIR01000004">
    <property type="protein sequence ID" value="TQE44020.1"/>
    <property type="molecule type" value="Genomic_DNA"/>
</dbReference>
<dbReference type="Pfam" id="PF00756">
    <property type="entry name" value="Esterase"/>
    <property type="match status" value="1"/>
</dbReference>